<organism evidence="2 3">
    <name type="scientific">Schistosoma mattheei</name>
    <dbReference type="NCBI Taxonomy" id="31246"/>
    <lineage>
        <taxon>Eukaryota</taxon>
        <taxon>Metazoa</taxon>
        <taxon>Spiralia</taxon>
        <taxon>Lophotrochozoa</taxon>
        <taxon>Platyhelminthes</taxon>
        <taxon>Trematoda</taxon>
        <taxon>Digenea</taxon>
        <taxon>Strigeidida</taxon>
        <taxon>Schistosomatoidea</taxon>
        <taxon>Schistosomatidae</taxon>
        <taxon>Schistosoma</taxon>
    </lineage>
</organism>
<name>A0AA85B579_9TREM</name>
<dbReference type="WBParaSite" id="SMTH1_32730.1">
    <property type="protein sequence ID" value="SMTH1_32730.1"/>
    <property type="gene ID" value="SMTH1_32730"/>
</dbReference>
<evidence type="ECO:0000256" key="1">
    <source>
        <dbReference type="SAM" id="Phobius"/>
    </source>
</evidence>
<evidence type="ECO:0000313" key="2">
    <source>
        <dbReference type="Proteomes" id="UP000050791"/>
    </source>
</evidence>
<keyword evidence="1" id="KW-1133">Transmembrane helix</keyword>
<keyword evidence="1" id="KW-0472">Membrane</keyword>
<sequence length="96" mass="11625">MEFEAYATLFQPDDPIQYMIDHPFCSVKFVDVKVPRILSFCEQTTSKLFRSFEYGILFSVYQHIYLEYLLFLFGQRTFIRRLIRIYPANQFFVPKT</sequence>
<accession>A0AA85B579</accession>
<dbReference type="AlphaFoldDB" id="A0AA85B579"/>
<protein>
    <submittedName>
        <fullName evidence="3">Uncharacterized protein</fullName>
    </submittedName>
</protein>
<keyword evidence="1" id="KW-0812">Transmembrane</keyword>
<dbReference type="Proteomes" id="UP000050791">
    <property type="component" value="Unassembled WGS sequence"/>
</dbReference>
<evidence type="ECO:0000313" key="3">
    <source>
        <dbReference type="WBParaSite" id="SMTH1_32730.1"/>
    </source>
</evidence>
<reference evidence="3" key="1">
    <citation type="submission" date="2023-11" db="UniProtKB">
        <authorList>
            <consortium name="WormBaseParasite"/>
        </authorList>
    </citation>
    <scope>IDENTIFICATION</scope>
</reference>
<feature type="transmembrane region" description="Helical" evidence="1">
    <location>
        <begin position="54"/>
        <end position="74"/>
    </location>
</feature>
<proteinExistence type="predicted"/>